<dbReference type="Proteomes" id="UP000830115">
    <property type="component" value="Chromosome"/>
</dbReference>
<reference evidence="1" key="1">
    <citation type="submission" date="2021-10" db="EMBL/GenBank/DDBJ databases">
        <title>Streptomyces nigrumlapis sp.nov.,an antimicrobial producing actinobacterium isolated from Black Gobi rocks.</title>
        <authorList>
            <person name="Wen Y."/>
            <person name="Zhang W."/>
            <person name="Liu X.G."/>
        </authorList>
    </citation>
    <scope>NUCLEOTIDE SEQUENCE</scope>
    <source>
        <strain evidence="1">ST13-2-2</strain>
    </source>
</reference>
<dbReference type="EMBL" id="CP086322">
    <property type="protein sequence ID" value="UQA91671.1"/>
    <property type="molecule type" value="Genomic_DNA"/>
</dbReference>
<dbReference type="RefSeq" id="WP_248862479.1">
    <property type="nucleotide sequence ID" value="NZ_CP086322.1"/>
</dbReference>
<evidence type="ECO:0000313" key="2">
    <source>
        <dbReference type="Proteomes" id="UP000830115"/>
    </source>
</evidence>
<accession>A0ABY4M1N4</accession>
<organism evidence="1 2">
    <name type="scientific">Streptomyces halobius</name>
    <dbReference type="NCBI Taxonomy" id="2879846"/>
    <lineage>
        <taxon>Bacteria</taxon>
        <taxon>Bacillati</taxon>
        <taxon>Actinomycetota</taxon>
        <taxon>Actinomycetes</taxon>
        <taxon>Kitasatosporales</taxon>
        <taxon>Streptomycetaceae</taxon>
        <taxon>Streptomyces</taxon>
    </lineage>
</organism>
<gene>
    <name evidence="1" type="ORF">K9S39_07155</name>
</gene>
<proteinExistence type="predicted"/>
<sequence>MNKRELAAVAAVLGDQQNECRTAEEVAALAIEALDETRSRSHRLAVVGQIRFGPQEMTHTVILGPFSSRGVLDNREKFLKAVQGGTAARDAGQHLAWDAKTGTGTGRFMLVPAFTKPRDAWDFYRPSGHGEETKQLTSKMLLEGGWREAKGAAALRAELEAWQPGLWAEQHAYEPACVCGAGERTLAAAKSLKGKHGVPTGRCQRHPDAA</sequence>
<name>A0ABY4M1N4_9ACTN</name>
<protein>
    <submittedName>
        <fullName evidence="1">Uncharacterized protein</fullName>
    </submittedName>
</protein>
<keyword evidence="2" id="KW-1185">Reference proteome</keyword>
<evidence type="ECO:0000313" key="1">
    <source>
        <dbReference type="EMBL" id="UQA91671.1"/>
    </source>
</evidence>